<keyword evidence="1 4" id="KW-0808">Transferase</keyword>
<dbReference type="SMART" id="SM00827">
    <property type="entry name" value="PKS_AT"/>
    <property type="match status" value="1"/>
</dbReference>
<dbReference type="InterPro" id="IPR014043">
    <property type="entry name" value="Acyl_transferase_dom"/>
</dbReference>
<gene>
    <name evidence="7" type="ORF">B5E88_05885</name>
</gene>
<dbReference type="AlphaFoldDB" id="A0A1Y4R051"/>
<comment type="catalytic activity">
    <reaction evidence="3 4">
        <text>holo-[ACP] + malonyl-CoA = malonyl-[ACP] + CoA</text>
        <dbReference type="Rhea" id="RHEA:41792"/>
        <dbReference type="Rhea" id="RHEA-COMP:9623"/>
        <dbReference type="Rhea" id="RHEA-COMP:9685"/>
        <dbReference type="ChEBI" id="CHEBI:57287"/>
        <dbReference type="ChEBI" id="CHEBI:57384"/>
        <dbReference type="ChEBI" id="CHEBI:64479"/>
        <dbReference type="ChEBI" id="CHEBI:78449"/>
        <dbReference type="EC" id="2.3.1.39"/>
    </reaction>
</comment>
<name>A0A1Y4R051_9ENTE</name>
<dbReference type="Gene3D" id="3.30.70.250">
    <property type="entry name" value="Malonyl-CoA ACP transacylase, ACP-binding"/>
    <property type="match status" value="1"/>
</dbReference>
<dbReference type="GO" id="GO:0005829">
    <property type="term" value="C:cytosol"/>
    <property type="evidence" value="ECO:0007669"/>
    <property type="project" value="TreeGrafter"/>
</dbReference>
<dbReference type="EMBL" id="NFLC01000009">
    <property type="protein sequence ID" value="OUQ10491.1"/>
    <property type="molecule type" value="Genomic_DNA"/>
</dbReference>
<evidence type="ECO:0000256" key="2">
    <source>
        <dbReference type="ARBA" id="ARBA00023315"/>
    </source>
</evidence>
<dbReference type="GO" id="GO:0004314">
    <property type="term" value="F:[acyl-carrier-protein] S-malonyltransferase activity"/>
    <property type="evidence" value="ECO:0007669"/>
    <property type="project" value="UniProtKB-EC"/>
</dbReference>
<comment type="caution">
    <text evidence="7">The sequence shown here is derived from an EMBL/GenBank/DDBJ whole genome shotgun (WGS) entry which is preliminary data.</text>
</comment>
<dbReference type="GeneID" id="60871880"/>
<feature type="active site" evidence="5">
    <location>
        <position position="90"/>
    </location>
</feature>
<dbReference type="PANTHER" id="PTHR42681">
    <property type="entry name" value="MALONYL-COA-ACYL CARRIER PROTEIN TRANSACYLASE, MITOCHONDRIAL"/>
    <property type="match status" value="1"/>
</dbReference>
<evidence type="ECO:0000256" key="5">
    <source>
        <dbReference type="PIRSR" id="PIRSR000446-1"/>
    </source>
</evidence>
<dbReference type="NCBIfam" id="TIGR00128">
    <property type="entry name" value="fabD"/>
    <property type="match status" value="1"/>
</dbReference>
<evidence type="ECO:0000259" key="6">
    <source>
        <dbReference type="SMART" id="SM00827"/>
    </source>
</evidence>
<dbReference type="Gene3D" id="3.40.366.10">
    <property type="entry name" value="Malonyl-Coenzyme A Acyl Carrier Protein, domain 2"/>
    <property type="match status" value="1"/>
</dbReference>
<accession>A0A1Y4R051</accession>
<dbReference type="PIRSF" id="PIRSF000446">
    <property type="entry name" value="Mct"/>
    <property type="match status" value="1"/>
</dbReference>
<dbReference type="RefSeq" id="WP_016252378.1">
    <property type="nucleotide sequence ID" value="NZ_CP010060.1"/>
</dbReference>
<evidence type="ECO:0000313" key="7">
    <source>
        <dbReference type="EMBL" id="OUQ10491.1"/>
    </source>
</evidence>
<feature type="active site" evidence="5">
    <location>
        <position position="199"/>
    </location>
</feature>
<comment type="similarity">
    <text evidence="4">Belongs to the fabD family.</text>
</comment>
<dbReference type="InterPro" id="IPR004410">
    <property type="entry name" value="Malonyl_CoA-ACP_transAc_FabD"/>
</dbReference>
<proteinExistence type="inferred from homology"/>
<dbReference type="FunFam" id="3.30.70.250:FF:000001">
    <property type="entry name" value="Malonyl CoA-acyl carrier protein transacylase"/>
    <property type="match status" value="1"/>
</dbReference>
<dbReference type="EC" id="2.3.1.39" evidence="4"/>
<dbReference type="InterPro" id="IPR050858">
    <property type="entry name" value="Mal-CoA-ACP_Trans/PKS_FabD"/>
</dbReference>
<protein>
    <recommendedName>
        <fullName evidence="4">Malonyl CoA-acyl carrier protein transacylase</fullName>
        <ecNumber evidence="4">2.3.1.39</ecNumber>
    </recommendedName>
</protein>
<organism evidence="7 8">
    <name type="scientific">Enterococcus cecorum</name>
    <dbReference type="NCBI Taxonomy" id="44008"/>
    <lineage>
        <taxon>Bacteria</taxon>
        <taxon>Bacillati</taxon>
        <taxon>Bacillota</taxon>
        <taxon>Bacilli</taxon>
        <taxon>Lactobacillales</taxon>
        <taxon>Enterococcaceae</taxon>
        <taxon>Enterococcus</taxon>
    </lineage>
</organism>
<dbReference type="Proteomes" id="UP000196074">
    <property type="component" value="Unassembled WGS sequence"/>
</dbReference>
<keyword evidence="2 4" id="KW-0012">Acyltransferase</keyword>
<dbReference type="PANTHER" id="PTHR42681:SF1">
    <property type="entry name" value="MALONYL-COA-ACYL CARRIER PROTEIN TRANSACYLASE, MITOCHONDRIAL"/>
    <property type="match status" value="1"/>
</dbReference>
<dbReference type="SUPFAM" id="SSF52151">
    <property type="entry name" value="FabD/lysophospholipase-like"/>
    <property type="match status" value="1"/>
</dbReference>
<sequence>MTKTAFLFSGQGAQYFGMGRDLAEKYPIVDQTFNEASEILGIDMKKLCFEENEQLNLTQYTQPAILTVSVAILRLLSEYQIQPDAVMGLSLGEYTALVASEVLDFPTALKIVAKRGLYMTQAAPTGTGKMVAIMNAPIETIEECCQKASHLGVVAPANYNTPNQIVIGGEVDAVDEAVTLLHRAGVKRMIELNVSGPFHTALLRPAGRNLHDLFQTVAFHAPKIPVISNTTAKVVPKEEIAHLLELQVQSPVRFYESIATLQSMGITEMIEVGPGKVLSGFIKKIDKSIQLFRVENEETLQVLLAEKGK</sequence>
<dbReference type="SUPFAM" id="SSF55048">
    <property type="entry name" value="Probable ACP-binding domain of malonyl-CoA ACP transacylase"/>
    <property type="match status" value="1"/>
</dbReference>
<evidence type="ECO:0000256" key="1">
    <source>
        <dbReference type="ARBA" id="ARBA00022679"/>
    </source>
</evidence>
<dbReference type="InterPro" id="IPR016035">
    <property type="entry name" value="Acyl_Trfase/lysoPLipase"/>
</dbReference>
<dbReference type="InterPro" id="IPR001227">
    <property type="entry name" value="Ac_transferase_dom_sf"/>
</dbReference>
<evidence type="ECO:0000256" key="3">
    <source>
        <dbReference type="ARBA" id="ARBA00048462"/>
    </source>
</evidence>
<evidence type="ECO:0000313" key="8">
    <source>
        <dbReference type="Proteomes" id="UP000196074"/>
    </source>
</evidence>
<dbReference type="Pfam" id="PF00698">
    <property type="entry name" value="Acyl_transf_1"/>
    <property type="match status" value="1"/>
</dbReference>
<feature type="domain" description="Malonyl-CoA:ACP transacylase (MAT)" evidence="6">
    <location>
        <begin position="7"/>
        <end position="307"/>
    </location>
</feature>
<evidence type="ECO:0000256" key="4">
    <source>
        <dbReference type="PIRNR" id="PIRNR000446"/>
    </source>
</evidence>
<dbReference type="InterPro" id="IPR024925">
    <property type="entry name" value="Malonyl_CoA-ACP_transAc"/>
</dbReference>
<dbReference type="GO" id="GO:0006633">
    <property type="term" value="P:fatty acid biosynthetic process"/>
    <property type="evidence" value="ECO:0007669"/>
    <property type="project" value="TreeGrafter"/>
</dbReference>
<reference evidence="8" key="1">
    <citation type="submission" date="2017-04" db="EMBL/GenBank/DDBJ databases">
        <title>Function of individual gut microbiota members based on whole genome sequencing of pure cultures obtained from chicken caecum.</title>
        <authorList>
            <person name="Medvecky M."/>
            <person name="Cejkova D."/>
            <person name="Polansky O."/>
            <person name="Karasova D."/>
            <person name="Kubasova T."/>
            <person name="Cizek A."/>
            <person name="Rychlik I."/>
        </authorList>
    </citation>
    <scope>NUCLEOTIDE SEQUENCE [LARGE SCALE GENOMIC DNA]</scope>
    <source>
        <strain evidence="8">An144</strain>
    </source>
</reference>
<dbReference type="InterPro" id="IPR016036">
    <property type="entry name" value="Malonyl_transacylase_ACP-bd"/>
</dbReference>